<gene>
    <name evidence="1" type="ORF">ACFSYJ_02000</name>
</gene>
<reference evidence="2" key="1">
    <citation type="journal article" date="2019" name="Int. J. Syst. Evol. Microbiol.">
        <title>The Global Catalogue of Microorganisms (GCM) 10K type strain sequencing project: providing services to taxonomists for standard genome sequencing and annotation.</title>
        <authorList>
            <consortium name="The Broad Institute Genomics Platform"/>
            <consortium name="The Broad Institute Genome Sequencing Center for Infectious Disease"/>
            <person name="Wu L."/>
            <person name="Ma J."/>
        </authorList>
    </citation>
    <scope>NUCLEOTIDE SEQUENCE [LARGE SCALE GENOMIC DNA]</scope>
    <source>
        <strain evidence="2">CGMCC 4.7643</strain>
    </source>
</reference>
<comment type="caution">
    <text evidence="1">The sequence shown here is derived from an EMBL/GenBank/DDBJ whole genome shotgun (WGS) entry which is preliminary data.</text>
</comment>
<dbReference type="RefSeq" id="WP_345388583.1">
    <property type="nucleotide sequence ID" value="NZ_BAABHG010000003.1"/>
</dbReference>
<evidence type="ECO:0000313" key="2">
    <source>
        <dbReference type="Proteomes" id="UP001597419"/>
    </source>
</evidence>
<organism evidence="1 2">
    <name type="scientific">Amycolatopsis samaneae</name>
    <dbReference type="NCBI Taxonomy" id="664691"/>
    <lineage>
        <taxon>Bacteria</taxon>
        <taxon>Bacillati</taxon>
        <taxon>Actinomycetota</taxon>
        <taxon>Actinomycetes</taxon>
        <taxon>Pseudonocardiales</taxon>
        <taxon>Pseudonocardiaceae</taxon>
        <taxon>Amycolatopsis</taxon>
    </lineage>
</organism>
<protein>
    <recommendedName>
        <fullName evidence="3">TetR family transcriptional regulator</fullName>
    </recommendedName>
</protein>
<name>A0ABW5G7A2_9PSEU</name>
<evidence type="ECO:0008006" key="3">
    <source>
        <dbReference type="Google" id="ProtNLM"/>
    </source>
</evidence>
<accession>A0ABW5G7A2</accession>
<sequence length="103" mass="11037">MLTDELAVEFNVLSGGPGELDKRCGVPEELVNRRADVCLEIARQQLLLGGIAPELDDCLRRRLFGDVVAADAEQDHDLLDVLARELVTVLLGIGLAGSRAVAS</sequence>
<proteinExistence type="predicted"/>
<dbReference type="EMBL" id="JBHUKU010000002">
    <property type="protein sequence ID" value="MFD2457348.1"/>
    <property type="molecule type" value="Genomic_DNA"/>
</dbReference>
<dbReference type="Proteomes" id="UP001597419">
    <property type="component" value="Unassembled WGS sequence"/>
</dbReference>
<evidence type="ECO:0000313" key="1">
    <source>
        <dbReference type="EMBL" id="MFD2457348.1"/>
    </source>
</evidence>
<keyword evidence="2" id="KW-1185">Reference proteome</keyword>